<dbReference type="Proteomes" id="UP000265703">
    <property type="component" value="Unassembled WGS sequence"/>
</dbReference>
<protein>
    <submittedName>
        <fullName evidence="1">Uncharacterized protein</fullName>
    </submittedName>
</protein>
<dbReference type="STRING" id="658196.A0A397SCN9"/>
<proteinExistence type="predicted"/>
<reference evidence="1 2" key="1">
    <citation type="submission" date="2018-06" db="EMBL/GenBank/DDBJ databases">
        <title>Comparative genomics reveals the genomic features of Rhizophagus irregularis, R. cerebriforme, R. diaphanum and Gigaspora rosea, and their symbiotic lifestyle signature.</title>
        <authorList>
            <person name="Morin E."/>
            <person name="San Clemente H."/>
            <person name="Chen E.C.H."/>
            <person name="De La Providencia I."/>
            <person name="Hainaut M."/>
            <person name="Kuo A."/>
            <person name="Kohler A."/>
            <person name="Murat C."/>
            <person name="Tang N."/>
            <person name="Roy S."/>
            <person name="Loubradou J."/>
            <person name="Henrissat B."/>
            <person name="Grigoriev I.V."/>
            <person name="Corradi N."/>
            <person name="Roux C."/>
            <person name="Martin F.M."/>
        </authorList>
    </citation>
    <scope>NUCLEOTIDE SEQUENCE [LARGE SCALE GENOMIC DNA]</scope>
    <source>
        <strain evidence="1 2">DAOM 227022</strain>
    </source>
</reference>
<dbReference type="OrthoDB" id="2427290at2759"/>
<evidence type="ECO:0000313" key="1">
    <source>
        <dbReference type="EMBL" id="RIA80134.1"/>
    </source>
</evidence>
<comment type="caution">
    <text evidence="1">The sequence shown here is derived from an EMBL/GenBank/DDBJ whole genome shotgun (WGS) entry which is preliminary data.</text>
</comment>
<dbReference type="EMBL" id="QKYT01001038">
    <property type="protein sequence ID" value="RIA80134.1"/>
    <property type="molecule type" value="Genomic_DNA"/>
</dbReference>
<evidence type="ECO:0000313" key="2">
    <source>
        <dbReference type="Proteomes" id="UP000265703"/>
    </source>
</evidence>
<keyword evidence="2" id="KW-1185">Reference proteome</keyword>
<organism evidence="1 2">
    <name type="scientific">Glomus cerebriforme</name>
    <dbReference type="NCBI Taxonomy" id="658196"/>
    <lineage>
        <taxon>Eukaryota</taxon>
        <taxon>Fungi</taxon>
        <taxon>Fungi incertae sedis</taxon>
        <taxon>Mucoromycota</taxon>
        <taxon>Glomeromycotina</taxon>
        <taxon>Glomeromycetes</taxon>
        <taxon>Glomerales</taxon>
        <taxon>Glomeraceae</taxon>
        <taxon>Glomus</taxon>
    </lineage>
</organism>
<name>A0A397SCN9_9GLOM</name>
<accession>A0A397SCN9</accession>
<sequence length="274" mass="31700">MAHQLNLIVGEIFKESDTYQHTLTKAVKIVSYFHSSTYFMGLLRDEQKIIYEVALKMLASKFAPERLKGPSTSRCGHMRQRHMPTPADKKFLPSDIIAIYPFDIQTFNQLDGNIVDYWDSAKGQTPELSRFALHLYGICVNSDSSNKVLGMSQLKSDILCKRKQAEIQKSKDHYKQDHIAIPIHDQLSDSENSDNETNIIIIKKWSHVIQNWIDMIREENYLNEDKPLEFTAVDRTIHPAEDPLAKWELNDIFNNRLESPYFVNALLSLDSNRN</sequence>
<gene>
    <name evidence="1" type="ORF">C1645_839235</name>
</gene>
<dbReference type="AlphaFoldDB" id="A0A397SCN9"/>